<dbReference type="EMBL" id="BMCT01000001">
    <property type="protein sequence ID" value="GGF47721.1"/>
    <property type="molecule type" value="Genomic_DNA"/>
</dbReference>
<evidence type="ECO:0000256" key="10">
    <source>
        <dbReference type="ARBA" id="ARBA00022989"/>
    </source>
</evidence>
<keyword evidence="13" id="KW-1006">Bacterial flagellum protein export</keyword>
<evidence type="ECO:0000256" key="12">
    <source>
        <dbReference type="ARBA" id="ARBA00023143"/>
    </source>
</evidence>
<keyword evidence="16" id="KW-0969">Cilium</keyword>
<dbReference type="Proteomes" id="UP000606044">
    <property type="component" value="Unassembled WGS sequence"/>
</dbReference>
<evidence type="ECO:0000256" key="11">
    <source>
        <dbReference type="ARBA" id="ARBA00023136"/>
    </source>
</evidence>
<reference evidence="16" key="2">
    <citation type="submission" date="2020-09" db="EMBL/GenBank/DDBJ databases">
        <authorList>
            <person name="Sun Q."/>
            <person name="Sedlacek I."/>
        </authorList>
    </citation>
    <scope>NUCLEOTIDE SEQUENCE</scope>
    <source>
        <strain evidence="16">CCM 7897</strain>
    </source>
</reference>
<keyword evidence="12" id="KW-0975">Bacterial flagellum</keyword>
<dbReference type="PANTHER" id="PTHR30587:SF0">
    <property type="entry name" value="FLAGELLAR BIOSYNTHETIC PROTEIN FLIP"/>
    <property type="match status" value="1"/>
</dbReference>
<name>A0A917F561_9HYPH</name>
<keyword evidence="16" id="KW-0966">Cell projection</keyword>
<dbReference type="GO" id="GO:0044781">
    <property type="term" value="P:bacterial-type flagellum organization"/>
    <property type="evidence" value="ECO:0007669"/>
    <property type="project" value="UniProtKB-KW"/>
</dbReference>
<keyword evidence="17" id="KW-1185">Reference proteome</keyword>
<protein>
    <recommendedName>
        <fullName evidence="4">Flagellar biosynthetic protein FliP</fullName>
    </recommendedName>
</protein>
<evidence type="ECO:0000256" key="1">
    <source>
        <dbReference type="ARBA" id="ARBA00004117"/>
    </source>
</evidence>
<dbReference type="Pfam" id="PF00813">
    <property type="entry name" value="FliP"/>
    <property type="match status" value="1"/>
</dbReference>
<evidence type="ECO:0000313" key="16">
    <source>
        <dbReference type="EMBL" id="GGF47721.1"/>
    </source>
</evidence>
<dbReference type="PROSITE" id="PS01061">
    <property type="entry name" value="FLIP_2"/>
    <property type="match status" value="1"/>
</dbReference>
<dbReference type="PROSITE" id="PS01060">
    <property type="entry name" value="FLIP_1"/>
    <property type="match status" value="1"/>
</dbReference>
<feature type="transmembrane region" description="Helical" evidence="15">
    <location>
        <begin position="119"/>
        <end position="138"/>
    </location>
</feature>
<keyword evidence="5" id="KW-0813">Transport</keyword>
<keyword evidence="9" id="KW-0653">Protein transport</keyword>
<dbReference type="PRINTS" id="PR00951">
    <property type="entry name" value="FLGBIOSNFLIP"/>
</dbReference>
<evidence type="ECO:0000256" key="8">
    <source>
        <dbReference type="ARBA" id="ARBA00022795"/>
    </source>
</evidence>
<sequence length="303" mass="33185">MTPFAKTTPAEAHRPAGGARLRAFLRPLLLALIGLTVSAGLVYAQTTTTNPGNVQLPSLDALLGDSGGAVSGRIIQMVALLTVLSIAPGLLIMVTSFTRFVIALSFLRSGLGLQSTPANLVLISLSLFMTFYVMGPTFDRAWNEGIRPLTERQITEEEAYGRITEPFRQFMLSQVRPKDLRLFADIAAATGRPSANDPETAPQTQPNFVPGTPEAQNDRPEQKIELRILIPAFMISELRRGFEIGFLIILPFLIIDMIVATLVMSMGMMMMSPVVLSLPFKILFFVLIDGWNLLVSGLVRSYM</sequence>
<keyword evidence="7 15" id="KW-0812">Transmembrane</keyword>
<feature type="transmembrane region" description="Helical" evidence="15">
    <location>
        <begin position="244"/>
        <end position="266"/>
    </location>
</feature>
<keyword evidence="11 15" id="KW-0472">Membrane</keyword>
<dbReference type="PANTHER" id="PTHR30587">
    <property type="entry name" value="FLAGELLAR BIOSYNTHETIC PROTEIN FLIP"/>
    <property type="match status" value="1"/>
</dbReference>
<evidence type="ECO:0000256" key="4">
    <source>
        <dbReference type="ARBA" id="ARBA00021714"/>
    </source>
</evidence>
<feature type="region of interest" description="Disordered" evidence="14">
    <location>
        <begin position="191"/>
        <end position="219"/>
    </location>
</feature>
<dbReference type="GO" id="GO:0009425">
    <property type="term" value="C:bacterial-type flagellum basal body"/>
    <property type="evidence" value="ECO:0007669"/>
    <property type="project" value="UniProtKB-SubCell"/>
</dbReference>
<comment type="similarity">
    <text evidence="3">Belongs to the FliP/MopC/SpaP family.</text>
</comment>
<dbReference type="GO" id="GO:0009306">
    <property type="term" value="P:protein secretion"/>
    <property type="evidence" value="ECO:0007669"/>
    <property type="project" value="InterPro"/>
</dbReference>
<feature type="transmembrane region" description="Helical" evidence="15">
    <location>
        <begin position="74"/>
        <end position="107"/>
    </location>
</feature>
<dbReference type="RefSeq" id="WP_188574878.1">
    <property type="nucleotide sequence ID" value="NZ_BMCT01000001.1"/>
</dbReference>
<keyword evidence="8" id="KW-1005">Bacterial flagellum biogenesis</keyword>
<evidence type="ECO:0000256" key="5">
    <source>
        <dbReference type="ARBA" id="ARBA00022448"/>
    </source>
</evidence>
<comment type="caution">
    <text evidence="16">The sequence shown here is derived from an EMBL/GenBank/DDBJ whole genome shotgun (WGS) entry which is preliminary data.</text>
</comment>
<comment type="subcellular location">
    <subcellularLocation>
        <location evidence="1">Bacterial flagellum basal body</location>
    </subcellularLocation>
    <subcellularLocation>
        <location evidence="2">Cell membrane</location>
        <topology evidence="2">Multi-pass membrane protein</topology>
    </subcellularLocation>
</comment>
<evidence type="ECO:0000256" key="7">
    <source>
        <dbReference type="ARBA" id="ARBA00022692"/>
    </source>
</evidence>
<reference evidence="16" key="1">
    <citation type="journal article" date="2014" name="Int. J. Syst. Evol. Microbiol.">
        <title>Complete genome sequence of Corynebacterium casei LMG S-19264T (=DSM 44701T), isolated from a smear-ripened cheese.</title>
        <authorList>
            <consortium name="US DOE Joint Genome Institute (JGI-PGF)"/>
            <person name="Walter F."/>
            <person name="Albersmeier A."/>
            <person name="Kalinowski J."/>
            <person name="Ruckert C."/>
        </authorList>
    </citation>
    <scope>NUCLEOTIDE SEQUENCE</scope>
    <source>
        <strain evidence="16">CCM 7897</strain>
    </source>
</reference>
<organism evidence="16 17">
    <name type="scientific">Azorhizobium oxalatiphilum</name>
    <dbReference type="NCBI Taxonomy" id="980631"/>
    <lineage>
        <taxon>Bacteria</taxon>
        <taxon>Pseudomonadati</taxon>
        <taxon>Pseudomonadota</taxon>
        <taxon>Alphaproteobacteria</taxon>
        <taxon>Hyphomicrobiales</taxon>
        <taxon>Xanthobacteraceae</taxon>
        <taxon>Azorhizobium</taxon>
    </lineage>
</organism>
<evidence type="ECO:0000256" key="9">
    <source>
        <dbReference type="ARBA" id="ARBA00022927"/>
    </source>
</evidence>
<feature type="transmembrane region" description="Helical" evidence="15">
    <location>
        <begin position="278"/>
        <end position="299"/>
    </location>
</feature>
<dbReference type="PRINTS" id="PR01302">
    <property type="entry name" value="TYPE3IMPPROT"/>
</dbReference>
<evidence type="ECO:0000256" key="2">
    <source>
        <dbReference type="ARBA" id="ARBA00004651"/>
    </source>
</evidence>
<dbReference type="InterPro" id="IPR005837">
    <property type="entry name" value="FliP"/>
</dbReference>
<evidence type="ECO:0000256" key="6">
    <source>
        <dbReference type="ARBA" id="ARBA00022475"/>
    </source>
</evidence>
<keyword evidence="16" id="KW-0282">Flagellum</keyword>
<dbReference type="InterPro" id="IPR005838">
    <property type="entry name" value="T3SS_IM_P"/>
</dbReference>
<keyword evidence="6" id="KW-1003">Cell membrane</keyword>
<evidence type="ECO:0000256" key="15">
    <source>
        <dbReference type="SAM" id="Phobius"/>
    </source>
</evidence>
<evidence type="ECO:0000256" key="14">
    <source>
        <dbReference type="SAM" id="MobiDB-lite"/>
    </source>
</evidence>
<dbReference type="GO" id="GO:0005886">
    <property type="term" value="C:plasma membrane"/>
    <property type="evidence" value="ECO:0007669"/>
    <property type="project" value="UniProtKB-SubCell"/>
</dbReference>
<keyword evidence="10 15" id="KW-1133">Transmembrane helix</keyword>
<accession>A0A917F561</accession>
<gene>
    <name evidence="16" type="primary">fliP</name>
    <name evidence="16" type="ORF">GCM10007301_03790</name>
</gene>
<evidence type="ECO:0000256" key="3">
    <source>
        <dbReference type="ARBA" id="ARBA00006257"/>
    </source>
</evidence>
<dbReference type="AlphaFoldDB" id="A0A917F561"/>
<evidence type="ECO:0000313" key="17">
    <source>
        <dbReference type="Proteomes" id="UP000606044"/>
    </source>
</evidence>
<proteinExistence type="inferred from homology"/>
<evidence type="ECO:0000256" key="13">
    <source>
        <dbReference type="ARBA" id="ARBA00023225"/>
    </source>
</evidence>